<keyword evidence="3" id="KW-1185">Reference proteome</keyword>
<feature type="region of interest" description="Disordered" evidence="1">
    <location>
        <begin position="351"/>
        <end position="373"/>
    </location>
</feature>
<reference evidence="2" key="1">
    <citation type="submission" date="2017-08" db="EMBL/GenBank/DDBJ databases">
        <authorList>
            <person name="Imhoff J.F."/>
            <person name="Rahn T."/>
            <person name="Kuenzel S."/>
            <person name="Neulinger S.C."/>
        </authorList>
    </citation>
    <scope>NUCLEOTIDE SEQUENCE</scope>
    <source>
        <strain evidence="2">DSM 9154</strain>
    </source>
</reference>
<dbReference type="Gene3D" id="3.40.50.2000">
    <property type="entry name" value="Glycogen Phosphorylase B"/>
    <property type="match status" value="1"/>
</dbReference>
<evidence type="ECO:0000256" key="1">
    <source>
        <dbReference type="SAM" id="MobiDB-lite"/>
    </source>
</evidence>
<sequence>MSAPSTEIAVVTECQPGRGTLTSFWFAAPILREQNVKLSFCFTYKIKDTRRILFCRRIVFDGAAALRTGFGPGWYLLGIILRKQLAVYWHETEWGIDAARQVPQRLSAWKWVKTYLVRQALRNRSVHHFQVCQHGCNILVDRYGVSKDSVSLLNNCSNSERALAHPYESAPKPGLFVAVGRLQPRKGVDLFLDIAQKVAAERPESRFVWIGAFTDAPYSEEHLKARVQERQLDQNVTFAGFMDDPLTVMSEAEAVLLTSRDDPFPKVLQEALAVGRSCVAFDVGGAREILDDLGETVPVGDVDAFARCLTDPSRRAQDGATQRRRRERYQALYSKDAFATRFLEVLGSWDRQAQRGQDSEDAADRSETTVPKG</sequence>
<accession>A0A934UZG2</accession>
<dbReference type="AlphaFoldDB" id="A0A934UZG2"/>
<organism evidence="2 3">
    <name type="scientific">Rhodovibrio salinarum</name>
    <dbReference type="NCBI Taxonomy" id="1087"/>
    <lineage>
        <taxon>Bacteria</taxon>
        <taxon>Pseudomonadati</taxon>
        <taxon>Pseudomonadota</taxon>
        <taxon>Alphaproteobacteria</taxon>
        <taxon>Rhodospirillales</taxon>
        <taxon>Rhodovibrionaceae</taxon>
        <taxon>Rhodovibrio</taxon>
    </lineage>
</organism>
<dbReference type="Pfam" id="PF13692">
    <property type="entry name" value="Glyco_trans_1_4"/>
    <property type="match status" value="1"/>
</dbReference>
<name>A0A934UZG2_9PROT</name>
<comment type="caution">
    <text evidence="2">The sequence shown here is derived from an EMBL/GenBank/DDBJ whole genome shotgun (WGS) entry which is preliminary data.</text>
</comment>
<evidence type="ECO:0000313" key="2">
    <source>
        <dbReference type="EMBL" id="MBK1696374.1"/>
    </source>
</evidence>
<protein>
    <submittedName>
        <fullName evidence="2">Uncharacterized protein</fullName>
    </submittedName>
</protein>
<gene>
    <name evidence="2" type="ORF">CKO21_03850</name>
</gene>
<dbReference type="PANTHER" id="PTHR12526:SF637">
    <property type="entry name" value="GLYCOSYLTRANSFERASE EPSF-RELATED"/>
    <property type="match status" value="1"/>
</dbReference>
<dbReference type="PANTHER" id="PTHR12526">
    <property type="entry name" value="GLYCOSYLTRANSFERASE"/>
    <property type="match status" value="1"/>
</dbReference>
<dbReference type="Proteomes" id="UP000778970">
    <property type="component" value="Unassembled WGS sequence"/>
</dbReference>
<dbReference type="RefSeq" id="WP_027287700.1">
    <property type="nucleotide sequence ID" value="NZ_NRRE01000015.1"/>
</dbReference>
<evidence type="ECO:0000313" key="3">
    <source>
        <dbReference type="Proteomes" id="UP000778970"/>
    </source>
</evidence>
<reference evidence="2" key="2">
    <citation type="journal article" date="2020" name="Microorganisms">
        <title>Osmotic Adaptation and Compatible Solute Biosynthesis of Phototrophic Bacteria as Revealed from Genome Analyses.</title>
        <authorList>
            <person name="Imhoff J.F."/>
            <person name="Rahn T."/>
            <person name="Kunzel S."/>
            <person name="Keller A."/>
            <person name="Neulinger S.C."/>
        </authorList>
    </citation>
    <scope>NUCLEOTIDE SEQUENCE</scope>
    <source>
        <strain evidence="2">DSM 9154</strain>
    </source>
</reference>
<dbReference type="CDD" id="cd03801">
    <property type="entry name" value="GT4_PimA-like"/>
    <property type="match status" value="1"/>
</dbReference>
<proteinExistence type="predicted"/>
<dbReference type="SUPFAM" id="SSF53756">
    <property type="entry name" value="UDP-Glycosyltransferase/glycogen phosphorylase"/>
    <property type="match status" value="1"/>
</dbReference>
<dbReference type="EMBL" id="NRRE01000015">
    <property type="protein sequence ID" value="MBK1696374.1"/>
    <property type="molecule type" value="Genomic_DNA"/>
</dbReference>